<organism evidence="2 3">
    <name type="scientific">Rathayibacter caricis DSM 15933</name>
    <dbReference type="NCBI Taxonomy" id="1328867"/>
    <lineage>
        <taxon>Bacteria</taxon>
        <taxon>Bacillati</taxon>
        <taxon>Actinomycetota</taxon>
        <taxon>Actinomycetes</taxon>
        <taxon>Micrococcales</taxon>
        <taxon>Microbacteriaceae</taxon>
        <taxon>Rathayibacter</taxon>
    </lineage>
</organism>
<accession>A0A2T4UQV8</accession>
<comment type="caution">
    <text evidence="2">The sequence shown here is derived from an EMBL/GenBank/DDBJ whole genome shotgun (WGS) entry which is preliminary data.</text>
</comment>
<evidence type="ECO:0000313" key="2">
    <source>
        <dbReference type="EMBL" id="PTL71911.1"/>
    </source>
</evidence>
<proteinExistence type="predicted"/>
<dbReference type="InterPro" id="IPR050700">
    <property type="entry name" value="YIM1/Zinc_Alcohol_DH_Fams"/>
</dbReference>
<dbReference type="InterPro" id="IPR036291">
    <property type="entry name" value="NAD(P)-bd_dom_sf"/>
</dbReference>
<dbReference type="Pfam" id="PF00107">
    <property type="entry name" value="ADH_zinc_N"/>
    <property type="match status" value="1"/>
</dbReference>
<dbReference type="Proteomes" id="UP000241085">
    <property type="component" value="Unassembled WGS sequence"/>
</dbReference>
<dbReference type="PANTHER" id="PTHR11695">
    <property type="entry name" value="ALCOHOL DEHYDROGENASE RELATED"/>
    <property type="match status" value="1"/>
</dbReference>
<protein>
    <submittedName>
        <fullName evidence="2">NADPH:quinone reductase</fullName>
    </submittedName>
</protein>
<dbReference type="InterPro" id="IPR020843">
    <property type="entry name" value="ER"/>
</dbReference>
<evidence type="ECO:0000259" key="1">
    <source>
        <dbReference type="SMART" id="SM00829"/>
    </source>
</evidence>
<dbReference type="SUPFAM" id="SSF50129">
    <property type="entry name" value="GroES-like"/>
    <property type="match status" value="1"/>
</dbReference>
<reference evidence="2 3" key="1">
    <citation type="submission" date="2018-03" db="EMBL/GenBank/DDBJ databases">
        <title>Bacteriophage NCPPB3778 and a type I-E CRISPR drive the evolution of the US Biological Select Agent, Rathayibacter toxicus.</title>
        <authorList>
            <person name="Davis E.W.II."/>
            <person name="Tabima J.F."/>
            <person name="Weisberg A.J."/>
            <person name="Dantas Lopes L."/>
            <person name="Wiseman M.S."/>
            <person name="Wiseman M.S."/>
            <person name="Pupko T."/>
            <person name="Belcher M.S."/>
            <person name="Sechler A.J."/>
            <person name="Tancos M.A."/>
            <person name="Schroeder B.K."/>
            <person name="Murray T.D."/>
            <person name="Luster D.G."/>
            <person name="Schneider W.L."/>
            <person name="Rogers E."/>
            <person name="Andreote F.D."/>
            <person name="Grunwald N.J."/>
            <person name="Putnam M.L."/>
            <person name="Chang J.H."/>
        </authorList>
    </citation>
    <scope>NUCLEOTIDE SEQUENCE [LARGE SCALE GENOMIC DNA]</scope>
    <source>
        <strain evidence="2 3">DSM 15933</strain>
    </source>
</reference>
<dbReference type="GO" id="GO:0016491">
    <property type="term" value="F:oxidoreductase activity"/>
    <property type="evidence" value="ECO:0007669"/>
    <property type="project" value="InterPro"/>
</dbReference>
<dbReference type="Gene3D" id="3.90.180.10">
    <property type="entry name" value="Medium-chain alcohol dehydrogenases, catalytic domain"/>
    <property type="match status" value="1"/>
</dbReference>
<dbReference type="EMBL" id="PZPL01000001">
    <property type="protein sequence ID" value="PTL71911.1"/>
    <property type="molecule type" value="Genomic_DNA"/>
</dbReference>
<dbReference type="SUPFAM" id="SSF51735">
    <property type="entry name" value="NAD(P)-binding Rossmann-fold domains"/>
    <property type="match status" value="1"/>
</dbReference>
<dbReference type="Pfam" id="PF08240">
    <property type="entry name" value="ADH_N"/>
    <property type="match status" value="1"/>
</dbReference>
<dbReference type="CDD" id="cd05289">
    <property type="entry name" value="MDR_like_2"/>
    <property type="match status" value="1"/>
</dbReference>
<sequence length="313" mass="31774">MKVYALQDFDQAPEVIEVALPEPLEGEVRVRVHAASVNGFDLAVAAGYLRGAMEHRFPVVLGKDFAGVIDALGSGVDGFAVGDRVFGVVSKAVLGDGSIGEYVTVPAAMGIAKLPEGIGFTEAAALGLAGTAAFDAISAAGDLKGTTVLVVGATGGVGQQAIQLAVTAGAEVIGTASSAEGVDLITRLGASAILYNSEATGDLETQLATLHLGGVNVVLHFAGDPLALAPLVKRGGKFISTMVQNPADVPAPGVEVVSIYASPTADTLSRIAQRHAEEHTTVTVQRVYELDQAGRAFGDFASGTLGKLVIAID</sequence>
<name>A0A2T4UQV8_9MICO</name>
<evidence type="ECO:0000313" key="3">
    <source>
        <dbReference type="Proteomes" id="UP000241085"/>
    </source>
</evidence>
<gene>
    <name evidence="2" type="ORF">C1I63_03025</name>
</gene>
<dbReference type="Gene3D" id="3.40.50.720">
    <property type="entry name" value="NAD(P)-binding Rossmann-like Domain"/>
    <property type="match status" value="1"/>
</dbReference>
<dbReference type="InterPro" id="IPR011032">
    <property type="entry name" value="GroES-like_sf"/>
</dbReference>
<feature type="domain" description="Enoyl reductase (ER)" evidence="1">
    <location>
        <begin position="8"/>
        <end position="310"/>
    </location>
</feature>
<dbReference type="InterPro" id="IPR013154">
    <property type="entry name" value="ADH-like_N"/>
</dbReference>
<dbReference type="SMART" id="SM00829">
    <property type="entry name" value="PKS_ER"/>
    <property type="match status" value="1"/>
</dbReference>
<dbReference type="AlphaFoldDB" id="A0A2T4UQV8"/>
<keyword evidence="3" id="KW-1185">Reference proteome</keyword>
<dbReference type="InterPro" id="IPR013149">
    <property type="entry name" value="ADH-like_C"/>
</dbReference>
<dbReference type="RefSeq" id="WP_107573721.1">
    <property type="nucleotide sequence ID" value="NZ_PZPL01000001.1"/>
</dbReference>
<dbReference type="PANTHER" id="PTHR11695:SF648">
    <property type="entry name" value="ZINC-BINDING OXIDOREDUCTASE"/>
    <property type="match status" value="1"/>
</dbReference>